<reference evidence="6" key="1">
    <citation type="submission" date="2022-09" db="EMBL/GenBank/DDBJ databases">
        <title>Fusarium specimens isolated from Avocado Roots.</title>
        <authorList>
            <person name="Stajich J."/>
            <person name="Roper C."/>
            <person name="Heimlech-Rivalta G."/>
        </authorList>
    </citation>
    <scope>NUCLEOTIDE SEQUENCE</scope>
    <source>
        <strain evidence="6">CF00136</strain>
    </source>
</reference>
<evidence type="ECO:0000256" key="5">
    <source>
        <dbReference type="ARBA" id="ARBA00023242"/>
    </source>
</evidence>
<dbReference type="PANTHER" id="PTHR31845">
    <property type="entry name" value="FINGER DOMAIN PROTEIN, PUTATIVE-RELATED"/>
    <property type="match status" value="1"/>
</dbReference>
<keyword evidence="4" id="KW-0804">Transcription</keyword>
<organism evidence="6 7">
    <name type="scientific">Fusarium torreyae</name>
    <dbReference type="NCBI Taxonomy" id="1237075"/>
    <lineage>
        <taxon>Eukaryota</taxon>
        <taxon>Fungi</taxon>
        <taxon>Dikarya</taxon>
        <taxon>Ascomycota</taxon>
        <taxon>Pezizomycotina</taxon>
        <taxon>Sordariomycetes</taxon>
        <taxon>Hypocreomycetidae</taxon>
        <taxon>Hypocreales</taxon>
        <taxon>Nectriaceae</taxon>
        <taxon>Fusarium</taxon>
    </lineage>
</organism>
<keyword evidence="3" id="KW-0238">DNA-binding</keyword>
<keyword evidence="5" id="KW-0539">Nucleus</keyword>
<dbReference type="GO" id="GO:0000981">
    <property type="term" value="F:DNA-binding transcription factor activity, RNA polymerase II-specific"/>
    <property type="evidence" value="ECO:0007669"/>
    <property type="project" value="TreeGrafter"/>
</dbReference>
<evidence type="ECO:0000256" key="3">
    <source>
        <dbReference type="ARBA" id="ARBA00023125"/>
    </source>
</evidence>
<dbReference type="GO" id="GO:0000976">
    <property type="term" value="F:transcription cis-regulatory region binding"/>
    <property type="evidence" value="ECO:0007669"/>
    <property type="project" value="TreeGrafter"/>
</dbReference>
<dbReference type="GO" id="GO:0005634">
    <property type="term" value="C:nucleus"/>
    <property type="evidence" value="ECO:0007669"/>
    <property type="project" value="UniProtKB-SubCell"/>
</dbReference>
<evidence type="ECO:0000256" key="2">
    <source>
        <dbReference type="ARBA" id="ARBA00023015"/>
    </source>
</evidence>
<keyword evidence="2" id="KW-0805">Transcription regulation</keyword>
<name>A0A9W8RSN5_9HYPO</name>
<accession>A0A9W8RSN5</accession>
<proteinExistence type="predicted"/>
<comment type="caution">
    <text evidence="6">The sequence shown here is derived from an EMBL/GenBank/DDBJ whole genome shotgun (WGS) entry which is preliminary data.</text>
</comment>
<evidence type="ECO:0000313" key="7">
    <source>
        <dbReference type="Proteomes" id="UP001152049"/>
    </source>
</evidence>
<sequence length="359" mass="40584">MSFRRASTVRYGPWVQACIDILDPPSISHIGDRRLAAWIRLQRLAEESLAMVGVGSDETSSTVNPSDPRTRLILRGGLERVEDWRRNMPDDIMTLTLDIHYHVILLNFCEPGLYNNHGFRDFRPPYAIHTLLSANAFAQDTPQYVDARIECLDVARKLIELFLQLSPEMLRQVPIIVFTRMMYAVVTIIKLEVFNRPNHISDMSGTEPVSALNLMRLVLDKLKSASDGGRFLSPATFHAVLSRLHNRCVESYWSLNMGHNEIIKPLMNLQVEESSKDRKATPQGVHREHLMPKPQVLNTEHMSPGMGTSVFPEPSISLGGYLPDAPVNAGAQVFWNSFFSDEFLPIAMERDFSTGVIDL</sequence>
<keyword evidence="7" id="KW-1185">Reference proteome</keyword>
<protein>
    <recommendedName>
        <fullName evidence="8">Transcription factor</fullName>
    </recommendedName>
</protein>
<evidence type="ECO:0000313" key="6">
    <source>
        <dbReference type="EMBL" id="KAJ4250974.1"/>
    </source>
</evidence>
<dbReference type="AlphaFoldDB" id="A0A9W8RSN5"/>
<dbReference type="OrthoDB" id="3365636at2759"/>
<dbReference type="PANTHER" id="PTHR31845:SF10">
    <property type="entry name" value="ZN(II)2CYS6 TRANSCRIPTION FACTOR (EUROFUNG)"/>
    <property type="match status" value="1"/>
</dbReference>
<dbReference type="Proteomes" id="UP001152049">
    <property type="component" value="Unassembled WGS sequence"/>
</dbReference>
<comment type="subcellular location">
    <subcellularLocation>
        <location evidence="1">Nucleus</location>
    </subcellularLocation>
</comment>
<dbReference type="EMBL" id="JAOQAZ010000029">
    <property type="protein sequence ID" value="KAJ4250974.1"/>
    <property type="molecule type" value="Genomic_DNA"/>
</dbReference>
<gene>
    <name evidence="6" type="ORF">NW762_011624</name>
</gene>
<evidence type="ECO:0000256" key="4">
    <source>
        <dbReference type="ARBA" id="ARBA00023163"/>
    </source>
</evidence>
<dbReference type="InterPro" id="IPR051089">
    <property type="entry name" value="prtT"/>
</dbReference>
<evidence type="ECO:0000256" key="1">
    <source>
        <dbReference type="ARBA" id="ARBA00004123"/>
    </source>
</evidence>
<evidence type="ECO:0008006" key="8">
    <source>
        <dbReference type="Google" id="ProtNLM"/>
    </source>
</evidence>